<evidence type="ECO:0000313" key="1">
    <source>
        <dbReference type="EMBL" id="PJR11952.1"/>
    </source>
</evidence>
<organism evidence="1 2">
    <name type="scientific">Rhizobium meliloti</name>
    <name type="common">Ensifer meliloti</name>
    <name type="synonym">Sinorhizobium meliloti</name>
    <dbReference type="NCBI Taxonomy" id="382"/>
    <lineage>
        <taxon>Bacteria</taxon>
        <taxon>Pseudomonadati</taxon>
        <taxon>Pseudomonadota</taxon>
        <taxon>Alphaproteobacteria</taxon>
        <taxon>Hyphomicrobiales</taxon>
        <taxon>Rhizobiaceae</taxon>
        <taxon>Sinorhizobium/Ensifer group</taxon>
        <taxon>Sinorhizobium</taxon>
    </lineage>
</organism>
<dbReference type="InterPro" id="IPR008183">
    <property type="entry name" value="Aldose_1/G6P_1-epimerase"/>
</dbReference>
<name>A0A2J0YVY8_RHIML</name>
<reference evidence="1 2" key="1">
    <citation type="submission" date="2017-06" db="EMBL/GenBank/DDBJ databases">
        <title>Ensifer strains isolated from leguminous trees and herbs display diverse denitrification phenotypes with some acting as strong N2O sinks.</title>
        <authorList>
            <person name="Woliy K."/>
            <person name="Mania D."/>
            <person name="Bakken L.R."/>
            <person name="Frostegard A."/>
        </authorList>
    </citation>
    <scope>NUCLEOTIDE SEQUENCE [LARGE SCALE GENOMIC DNA]</scope>
    <source>
        <strain evidence="1 2">AC50a</strain>
    </source>
</reference>
<gene>
    <name evidence="1" type="ORF">CEJ86_26315</name>
</gene>
<proteinExistence type="predicted"/>
<protein>
    <submittedName>
        <fullName evidence="1">Aldose epimerase</fullName>
    </submittedName>
</protein>
<dbReference type="Proteomes" id="UP000231987">
    <property type="component" value="Unassembled WGS sequence"/>
</dbReference>
<dbReference type="GO" id="GO:0016853">
    <property type="term" value="F:isomerase activity"/>
    <property type="evidence" value="ECO:0007669"/>
    <property type="project" value="InterPro"/>
</dbReference>
<dbReference type="CDD" id="cd09021">
    <property type="entry name" value="Aldose_epim_Ec_YphB"/>
    <property type="match status" value="1"/>
</dbReference>
<evidence type="ECO:0000313" key="2">
    <source>
        <dbReference type="Proteomes" id="UP000231987"/>
    </source>
</evidence>
<dbReference type="GO" id="GO:0005975">
    <property type="term" value="P:carbohydrate metabolic process"/>
    <property type="evidence" value="ECO:0007669"/>
    <property type="project" value="InterPro"/>
</dbReference>
<dbReference type="AlphaFoldDB" id="A0A2J0YVY8"/>
<dbReference type="EMBL" id="NJGD01000017">
    <property type="protein sequence ID" value="PJR11952.1"/>
    <property type="molecule type" value="Genomic_DNA"/>
</dbReference>
<accession>A0A2J0YVY8</accession>
<dbReference type="InterPro" id="IPR014718">
    <property type="entry name" value="GH-type_carb-bd"/>
</dbReference>
<comment type="caution">
    <text evidence="1">The sequence shown here is derived from an EMBL/GenBank/DDBJ whole genome shotgun (WGS) entry which is preliminary data.</text>
</comment>
<dbReference type="GO" id="GO:0030246">
    <property type="term" value="F:carbohydrate binding"/>
    <property type="evidence" value="ECO:0007669"/>
    <property type="project" value="InterPro"/>
</dbReference>
<dbReference type="RefSeq" id="WP_100674073.1">
    <property type="nucleotide sequence ID" value="NZ_NJGD01000017.1"/>
</dbReference>
<dbReference type="SUPFAM" id="SSF74650">
    <property type="entry name" value="Galactose mutarotase-like"/>
    <property type="match status" value="1"/>
</dbReference>
<sequence>MPAIELSNGVARIGLRPDLGAGLTAFDVLHDGSWQPIFRRVDPSTAHPFALSNILLVPFSGRVSDGGFTFDRTFHALPRNVETEPYPIHGNGFSAAWDVASVSADSITLTLSAEGPGPFRYDARMSYRLESAGLVMELSLVNRARIRLPYGAGFHPWFVREPDTTLHAPARGVWLEQSDHLPKAYDAIAAHPDMDFSRPQPLPERWINNWFDGWNGKARIHWPGRGLVADVDASEALRQYVVFSPAADADFFCFEPVTHPVDAFNLPGKAEARGLKVLEPGESLSVSTRVAAKSG</sequence>
<dbReference type="Pfam" id="PF01263">
    <property type="entry name" value="Aldose_epim"/>
    <property type="match status" value="1"/>
</dbReference>
<dbReference type="InterPro" id="IPR011013">
    <property type="entry name" value="Gal_mutarotase_sf_dom"/>
</dbReference>
<dbReference type="Gene3D" id="2.70.98.10">
    <property type="match status" value="1"/>
</dbReference>